<dbReference type="Gene3D" id="3.30.420.10">
    <property type="entry name" value="Ribonuclease H-like superfamily/Ribonuclease H"/>
    <property type="match status" value="1"/>
</dbReference>
<dbReference type="GO" id="GO:0008408">
    <property type="term" value="F:3'-5' exonuclease activity"/>
    <property type="evidence" value="ECO:0007669"/>
    <property type="project" value="TreeGrafter"/>
</dbReference>
<evidence type="ECO:0000259" key="4">
    <source>
        <dbReference type="SMART" id="SM00479"/>
    </source>
</evidence>
<protein>
    <recommendedName>
        <fullName evidence="4">Exonuclease domain-containing protein</fullName>
    </recommendedName>
</protein>
<dbReference type="AlphaFoldDB" id="A0A0D3K5Q7"/>
<dbReference type="Proteomes" id="UP000013827">
    <property type="component" value="Unassembled WGS sequence"/>
</dbReference>
<dbReference type="PANTHER" id="PTHR30231:SF4">
    <property type="entry name" value="PROTEIN NEN2"/>
    <property type="match status" value="1"/>
</dbReference>
<dbReference type="EnsemblProtists" id="EOD31092">
    <property type="protein sequence ID" value="EOD31092"/>
    <property type="gene ID" value="EMIHUDRAFT_203194"/>
</dbReference>
<dbReference type="HOGENOM" id="CLU_1558153_0_0_1"/>
<organism evidence="5 6">
    <name type="scientific">Emiliania huxleyi (strain CCMP1516)</name>
    <dbReference type="NCBI Taxonomy" id="280463"/>
    <lineage>
        <taxon>Eukaryota</taxon>
        <taxon>Haptista</taxon>
        <taxon>Haptophyta</taxon>
        <taxon>Prymnesiophyceae</taxon>
        <taxon>Isochrysidales</taxon>
        <taxon>Noelaerhabdaceae</taxon>
        <taxon>Emiliania</taxon>
    </lineage>
</organism>
<evidence type="ECO:0000256" key="2">
    <source>
        <dbReference type="ARBA" id="ARBA00022801"/>
    </source>
</evidence>
<dbReference type="SUPFAM" id="SSF53098">
    <property type="entry name" value="Ribonuclease H-like"/>
    <property type="match status" value="1"/>
</dbReference>
<keyword evidence="2" id="KW-0378">Hydrolase</keyword>
<dbReference type="PaxDb" id="2903-EOD31092"/>
<dbReference type="GeneID" id="17276365"/>
<evidence type="ECO:0000313" key="5">
    <source>
        <dbReference type="EnsemblProtists" id="EOD31092"/>
    </source>
</evidence>
<dbReference type="InterPro" id="IPR036397">
    <property type="entry name" value="RNaseH_sf"/>
</dbReference>
<dbReference type="KEGG" id="ehx:EMIHUDRAFT_203194"/>
<dbReference type="Pfam" id="PF00929">
    <property type="entry name" value="RNase_T"/>
    <property type="match status" value="1"/>
</dbReference>
<dbReference type="CDD" id="cd06127">
    <property type="entry name" value="DEDDh"/>
    <property type="match status" value="1"/>
</dbReference>
<name>A0A0D3K5Q7_EMIH1</name>
<reference evidence="6" key="1">
    <citation type="journal article" date="2013" name="Nature">
        <title>Pan genome of the phytoplankton Emiliania underpins its global distribution.</title>
        <authorList>
            <person name="Read B.A."/>
            <person name="Kegel J."/>
            <person name="Klute M.J."/>
            <person name="Kuo A."/>
            <person name="Lefebvre S.C."/>
            <person name="Maumus F."/>
            <person name="Mayer C."/>
            <person name="Miller J."/>
            <person name="Monier A."/>
            <person name="Salamov A."/>
            <person name="Young J."/>
            <person name="Aguilar M."/>
            <person name="Claverie J.M."/>
            <person name="Frickenhaus S."/>
            <person name="Gonzalez K."/>
            <person name="Herman E.K."/>
            <person name="Lin Y.C."/>
            <person name="Napier J."/>
            <person name="Ogata H."/>
            <person name="Sarno A.F."/>
            <person name="Shmutz J."/>
            <person name="Schroeder D."/>
            <person name="de Vargas C."/>
            <person name="Verret F."/>
            <person name="von Dassow P."/>
            <person name="Valentin K."/>
            <person name="Van de Peer Y."/>
            <person name="Wheeler G."/>
            <person name="Dacks J.B."/>
            <person name="Delwiche C.F."/>
            <person name="Dyhrman S.T."/>
            <person name="Glockner G."/>
            <person name="John U."/>
            <person name="Richards T."/>
            <person name="Worden A.Z."/>
            <person name="Zhang X."/>
            <person name="Grigoriev I.V."/>
            <person name="Allen A.E."/>
            <person name="Bidle K."/>
            <person name="Borodovsky M."/>
            <person name="Bowler C."/>
            <person name="Brownlee C."/>
            <person name="Cock J.M."/>
            <person name="Elias M."/>
            <person name="Gladyshev V.N."/>
            <person name="Groth M."/>
            <person name="Guda C."/>
            <person name="Hadaegh A."/>
            <person name="Iglesias-Rodriguez M.D."/>
            <person name="Jenkins J."/>
            <person name="Jones B.M."/>
            <person name="Lawson T."/>
            <person name="Leese F."/>
            <person name="Lindquist E."/>
            <person name="Lobanov A."/>
            <person name="Lomsadze A."/>
            <person name="Malik S.B."/>
            <person name="Marsh M.E."/>
            <person name="Mackinder L."/>
            <person name="Mock T."/>
            <person name="Mueller-Roeber B."/>
            <person name="Pagarete A."/>
            <person name="Parker M."/>
            <person name="Probert I."/>
            <person name="Quesneville H."/>
            <person name="Raines C."/>
            <person name="Rensing S.A."/>
            <person name="Riano-Pachon D.M."/>
            <person name="Richier S."/>
            <person name="Rokitta S."/>
            <person name="Shiraiwa Y."/>
            <person name="Soanes D.M."/>
            <person name="van der Giezen M."/>
            <person name="Wahlund T.M."/>
            <person name="Williams B."/>
            <person name="Wilson W."/>
            <person name="Wolfe G."/>
            <person name="Wurch L.L."/>
        </authorList>
    </citation>
    <scope>NUCLEOTIDE SEQUENCE</scope>
</reference>
<dbReference type="RefSeq" id="XP_005783521.1">
    <property type="nucleotide sequence ID" value="XM_005783464.1"/>
</dbReference>
<dbReference type="InterPro" id="IPR013520">
    <property type="entry name" value="Ribonucl_H"/>
</dbReference>
<dbReference type="InterPro" id="IPR012337">
    <property type="entry name" value="RNaseH-like_sf"/>
</dbReference>
<sequence>MLNMLAPPESASAWRGAARLFEDNKLAAVKYHGLTNLQLAQRGQPLAHVLPCLLDALRVLDRSGGVLVGHHIEFDVSILVREFRRLEQPEGAELLTRLAKAATCTMNLARDLQKPRHRGMPSLDWACRAVDIRMPNENATSKRHTALYDAEATGSLYFKLKQMEENGINIIP</sequence>
<keyword evidence="1" id="KW-0540">Nuclease</keyword>
<evidence type="ECO:0000313" key="6">
    <source>
        <dbReference type="Proteomes" id="UP000013827"/>
    </source>
</evidence>
<dbReference type="SMART" id="SM00479">
    <property type="entry name" value="EXOIII"/>
    <property type="match status" value="1"/>
</dbReference>
<dbReference type="GO" id="GO:0003676">
    <property type="term" value="F:nucleic acid binding"/>
    <property type="evidence" value="ECO:0007669"/>
    <property type="project" value="InterPro"/>
</dbReference>
<feature type="domain" description="Exonuclease" evidence="4">
    <location>
        <begin position="9"/>
        <end position="166"/>
    </location>
</feature>
<evidence type="ECO:0000256" key="1">
    <source>
        <dbReference type="ARBA" id="ARBA00022722"/>
    </source>
</evidence>
<proteinExistence type="predicted"/>
<keyword evidence="3" id="KW-0269">Exonuclease</keyword>
<accession>A0A0D3K5Q7</accession>
<dbReference type="PANTHER" id="PTHR30231">
    <property type="entry name" value="DNA POLYMERASE III SUBUNIT EPSILON"/>
    <property type="match status" value="1"/>
</dbReference>
<keyword evidence="6" id="KW-1185">Reference proteome</keyword>
<evidence type="ECO:0000256" key="3">
    <source>
        <dbReference type="ARBA" id="ARBA00022839"/>
    </source>
</evidence>
<reference evidence="5" key="2">
    <citation type="submission" date="2024-10" db="UniProtKB">
        <authorList>
            <consortium name="EnsemblProtists"/>
        </authorList>
    </citation>
    <scope>IDENTIFICATION</scope>
</reference>